<keyword evidence="1" id="KW-0812">Transmembrane</keyword>
<protein>
    <submittedName>
        <fullName evidence="3">A24 family peptidase</fullName>
    </submittedName>
</protein>
<dbReference type="EMBL" id="JAOQJU010000004">
    <property type="protein sequence ID" value="MCU6686149.1"/>
    <property type="molecule type" value="Genomic_DNA"/>
</dbReference>
<feature type="transmembrane region" description="Helical" evidence="1">
    <location>
        <begin position="76"/>
        <end position="94"/>
    </location>
</feature>
<organism evidence="3 4">
    <name type="scientific">Dorea acetigenes</name>
    <dbReference type="NCBI Taxonomy" id="2981787"/>
    <lineage>
        <taxon>Bacteria</taxon>
        <taxon>Bacillati</taxon>
        <taxon>Bacillota</taxon>
        <taxon>Clostridia</taxon>
        <taxon>Lachnospirales</taxon>
        <taxon>Lachnospiraceae</taxon>
        <taxon>Dorea</taxon>
    </lineage>
</organism>
<evidence type="ECO:0000313" key="3">
    <source>
        <dbReference type="EMBL" id="MCU6686149.1"/>
    </source>
</evidence>
<keyword evidence="1" id="KW-1133">Transmembrane helix</keyword>
<dbReference type="InterPro" id="IPR000045">
    <property type="entry name" value="Prepilin_IV_endopep_pep"/>
</dbReference>
<keyword evidence="1" id="KW-0472">Membrane</keyword>
<accession>A0ABT2RLV1</accession>
<dbReference type="Gene3D" id="1.20.120.1220">
    <property type="match status" value="1"/>
</dbReference>
<proteinExistence type="predicted"/>
<sequence>MWEIEKISKGICLCFLAICSWQDIKRREISVSFLWVGSLLGIVSFICRGRECWYLYLSGAGIGIVFLIISKVTKEAIGYGDGWIVCIMGSFLGIWSLLEALAAAWMFLAAAAMVCLVKKKWSRKSVLPMVPFLTAGYVVSLAARCV</sequence>
<dbReference type="RefSeq" id="WP_227193418.1">
    <property type="nucleotide sequence ID" value="NZ_JAOQJU010000004.1"/>
</dbReference>
<name>A0ABT2RLV1_9FIRM</name>
<gene>
    <name evidence="3" type="ORF">OCV99_06195</name>
</gene>
<comment type="caution">
    <text evidence="3">The sequence shown here is derived from an EMBL/GenBank/DDBJ whole genome shotgun (WGS) entry which is preliminary data.</text>
</comment>
<reference evidence="3 4" key="1">
    <citation type="journal article" date="2021" name="ISME Commun">
        <title>Automated analysis of genomic sequences facilitates high-throughput and comprehensive description of bacteria.</title>
        <authorList>
            <person name="Hitch T.C.A."/>
        </authorList>
    </citation>
    <scope>NUCLEOTIDE SEQUENCE [LARGE SCALE GENOMIC DNA]</scope>
    <source>
        <strain evidence="3 4">Sanger_03</strain>
    </source>
</reference>
<evidence type="ECO:0000259" key="2">
    <source>
        <dbReference type="Pfam" id="PF01478"/>
    </source>
</evidence>
<keyword evidence="4" id="KW-1185">Reference proteome</keyword>
<dbReference type="Proteomes" id="UP001652431">
    <property type="component" value="Unassembled WGS sequence"/>
</dbReference>
<feature type="transmembrane region" description="Helical" evidence="1">
    <location>
        <begin position="29"/>
        <end position="47"/>
    </location>
</feature>
<dbReference type="Pfam" id="PF01478">
    <property type="entry name" value="Peptidase_A24"/>
    <property type="match status" value="1"/>
</dbReference>
<evidence type="ECO:0000256" key="1">
    <source>
        <dbReference type="SAM" id="Phobius"/>
    </source>
</evidence>
<feature type="transmembrane region" description="Helical" evidence="1">
    <location>
        <begin position="53"/>
        <end position="69"/>
    </location>
</feature>
<evidence type="ECO:0000313" key="4">
    <source>
        <dbReference type="Proteomes" id="UP001652431"/>
    </source>
</evidence>
<feature type="domain" description="Prepilin type IV endopeptidase peptidase" evidence="2">
    <location>
        <begin position="11"/>
        <end position="110"/>
    </location>
</feature>